<comment type="caution">
    <text evidence="2">The sequence shown here is derived from an EMBL/GenBank/DDBJ whole genome shotgun (WGS) entry which is preliminary data.</text>
</comment>
<feature type="compositionally biased region" description="Low complexity" evidence="1">
    <location>
        <begin position="1"/>
        <end position="13"/>
    </location>
</feature>
<sequence>MSNNSAATSTTSAGSPLPSFAGASPLSFTENTNPMANPEPMKEDNDSTPQQDTAPAAPAPVAMDSKVILKSANDNLVKLEETCDQAYAAYLSNQLLDEASPATKASYQDYLYVLNSYSDAKDALTAYQKI</sequence>
<name>A0A8H7QPC5_9FUNG</name>
<evidence type="ECO:0000256" key="1">
    <source>
        <dbReference type="SAM" id="MobiDB-lite"/>
    </source>
</evidence>
<dbReference type="AlphaFoldDB" id="A0A8H7QPC5"/>
<feature type="compositionally biased region" description="Polar residues" evidence="1">
    <location>
        <begin position="26"/>
        <end position="35"/>
    </location>
</feature>
<dbReference type="EMBL" id="JAEPRD010000149">
    <property type="protein sequence ID" value="KAG2196337.1"/>
    <property type="molecule type" value="Genomic_DNA"/>
</dbReference>
<keyword evidence="3" id="KW-1185">Reference proteome</keyword>
<organism evidence="2 3">
    <name type="scientific">Mucor saturninus</name>
    <dbReference type="NCBI Taxonomy" id="64648"/>
    <lineage>
        <taxon>Eukaryota</taxon>
        <taxon>Fungi</taxon>
        <taxon>Fungi incertae sedis</taxon>
        <taxon>Mucoromycota</taxon>
        <taxon>Mucoromycotina</taxon>
        <taxon>Mucoromycetes</taxon>
        <taxon>Mucorales</taxon>
        <taxon>Mucorineae</taxon>
        <taxon>Mucoraceae</taxon>
        <taxon>Mucor</taxon>
    </lineage>
</organism>
<evidence type="ECO:0000313" key="3">
    <source>
        <dbReference type="Proteomes" id="UP000603453"/>
    </source>
</evidence>
<evidence type="ECO:0000313" key="2">
    <source>
        <dbReference type="EMBL" id="KAG2196337.1"/>
    </source>
</evidence>
<dbReference type="Proteomes" id="UP000603453">
    <property type="component" value="Unassembled WGS sequence"/>
</dbReference>
<proteinExistence type="predicted"/>
<accession>A0A8H7QPC5</accession>
<reference evidence="2" key="1">
    <citation type="submission" date="2020-12" db="EMBL/GenBank/DDBJ databases">
        <title>Metabolic potential, ecology and presence of endohyphal bacteria is reflected in genomic diversity of Mucoromycotina.</title>
        <authorList>
            <person name="Muszewska A."/>
            <person name="Okrasinska A."/>
            <person name="Steczkiewicz K."/>
            <person name="Drgas O."/>
            <person name="Orlowska M."/>
            <person name="Perlinska-Lenart U."/>
            <person name="Aleksandrzak-Piekarczyk T."/>
            <person name="Szatraj K."/>
            <person name="Zielenkiewicz U."/>
            <person name="Pilsyk S."/>
            <person name="Malc E."/>
            <person name="Mieczkowski P."/>
            <person name="Kruszewska J.S."/>
            <person name="Biernat P."/>
            <person name="Pawlowska J."/>
        </authorList>
    </citation>
    <scope>NUCLEOTIDE SEQUENCE</scope>
    <source>
        <strain evidence="2">WA0000017839</strain>
    </source>
</reference>
<gene>
    <name evidence="2" type="ORF">INT47_009332</name>
</gene>
<protein>
    <submittedName>
        <fullName evidence="2">Uncharacterized protein</fullName>
    </submittedName>
</protein>
<feature type="region of interest" description="Disordered" evidence="1">
    <location>
        <begin position="1"/>
        <end position="61"/>
    </location>
</feature>